<dbReference type="PROSITE" id="PS51257">
    <property type="entry name" value="PROKAR_LIPOPROTEIN"/>
    <property type="match status" value="1"/>
</dbReference>
<evidence type="ECO:0000313" key="4">
    <source>
        <dbReference type="EMBL" id="KAF4130454.1"/>
    </source>
</evidence>
<evidence type="ECO:0000313" key="3">
    <source>
        <dbReference type="EMBL" id="KAF4046763.1"/>
    </source>
</evidence>
<dbReference type="PANTHER" id="PTHR34315:SF1">
    <property type="entry name" value="INTRADIOL RING-CLEAVAGE DIOXYGENASES DOMAIN-CONTAINING PROTEIN-RELATED"/>
    <property type="match status" value="1"/>
</dbReference>
<keyword evidence="5" id="KW-1185">Reference proteome</keyword>
<feature type="domain" description="Intradiol ring-cleavage dioxygenases" evidence="2">
    <location>
        <begin position="126"/>
        <end position="228"/>
    </location>
</feature>
<dbReference type="Proteomes" id="UP000704712">
    <property type="component" value="Unassembled WGS sequence"/>
</dbReference>
<protein>
    <submittedName>
        <fullName evidence="3">Dioxygenase</fullName>
    </submittedName>
</protein>
<comment type="caution">
    <text evidence="3">The sequence shown here is derived from an EMBL/GenBank/DDBJ whole genome shotgun (WGS) entry which is preliminary data.</text>
</comment>
<accession>A0A833TBU9</accession>
<dbReference type="InterPro" id="IPR015889">
    <property type="entry name" value="Intradiol_dOase_core"/>
</dbReference>
<organism evidence="3 5">
    <name type="scientific">Phytophthora infestans</name>
    <name type="common">Potato late blight agent</name>
    <name type="synonym">Botrytis infestans</name>
    <dbReference type="NCBI Taxonomy" id="4787"/>
    <lineage>
        <taxon>Eukaryota</taxon>
        <taxon>Sar</taxon>
        <taxon>Stramenopiles</taxon>
        <taxon>Oomycota</taxon>
        <taxon>Peronosporomycetes</taxon>
        <taxon>Peronosporales</taxon>
        <taxon>Peronosporaceae</taxon>
        <taxon>Phytophthora</taxon>
    </lineage>
</organism>
<keyword evidence="3" id="KW-0560">Oxidoreductase</keyword>
<dbReference type="InterPro" id="IPR000627">
    <property type="entry name" value="Intradiol_dOase_C"/>
</dbReference>
<sequence length="376" mass="40639">MVKVLTVLAAAVLVSCTLSSSVSAHEHPAGRALSTSQRKLFTENAQAALAKCSKLESTRALQERAVARRTEVVEKHRQDRRQRRLDVTTVLETSHKSSLLGITTTTSASVLFGSTPPCVAEPEVTEGPYYVKGEYIRTDMREQQTGVTMYVDVQVIDINTCDPVKDMYIDLWHTNATGVYSGVVASTNGNNADKTNLQNTFLRGVTPTDKDGVTQMTSIFPGHYAGRTTHVHFIGNYGGSVLSNKTYSGGSVAHVGQFFFDQDLISSVEAVEPYSTNKQSTTLNSRDNIFKEASGNGYDPIFQYALVGDTVEDGVFVWISVAVDMTAERDVTAVSTMTGSLATATKGDTSTAPRLTKYGGFAIVLTALTPMIVAFL</sequence>
<dbReference type="EMBL" id="WSZM01000014">
    <property type="protein sequence ID" value="KAF4046763.1"/>
    <property type="molecule type" value="Genomic_DNA"/>
</dbReference>
<dbReference type="CDD" id="cd03457">
    <property type="entry name" value="intradiol_dioxygenase_like"/>
    <property type="match status" value="1"/>
</dbReference>
<dbReference type="GO" id="GO:0008199">
    <property type="term" value="F:ferric iron binding"/>
    <property type="evidence" value="ECO:0007669"/>
    <property type="project" value="InterPro"/>
</dbReference>
<keyword evidence="1" id="KW-0732">Signal</keyword>
<feature type="chain" id="PRO_5032323121" evidence="1">
    <location>
        <begin position="25"/>
        <end position="376"/>
    </location>
</feature>
<evidence type="ECO:0000259" key="2">
    <source>
        <dbReference type="Pfam" id="PF00775"/>
    </source>
</evidence>
<name>A0A833TBU9_PHYIN</name>
<dbReference type="EMBL" id="JAACNO010002837">
    <property type="protein sequence ID" value="KAF4130454.1"/>
    <property type="molecule type" value="Genomic_DNA"/>
</dbReference>
<proteinExistence type="predicted"/>
<keyword evidence="3" id="KW-0223">Dioxygenase</keyword>
<gene>
    <name evidence="3" type="ORF">GN244_ATG00762</name>
    <name evidence="4" type="ORF">GN958_ATG20348</name>
</gene>
<dbReference type="Gene3D" id="2.60.130.10">
    <property type="entry name" value="Aromatic compound dioxygenase"/>
    <property type="match status" value="1"/>
</dbReference>
<reference evidence="3" key="1">
    <citation type="submission" date="2020-04" db="EMBL/GenBank/DDBJ databases">
        <title>Hybrid Assembly of Korean Phytophthora infestans isolates.</title>
        <authorList>
            <person name="Prokchorchik M."/>
            <person name="Lee Y."/>
            <person name="Seo J."/>
            <person name="Cho J.-H."/>
            <person name="Park Y.-E."/>
            <person name="Jang D.-C."/>
            <person name="Im J.-S."/>
            <person name="Choi J.-G."/>
            <person name="Park H.-J."/>
            <person name="Lee G.-B."/>
            <person name="Lee Y.-G."/>
            <person name="Hong S.-Y."/>
            <person name="Cho K."/>
            <person name="Sohn K.H."/>
        </authorList>
    </citation>
    <scope>NUCLEOTIDE SEQUENCE</scope>
    <source>
        <strain evidence="3">KR_1_A1</strain>
        <strain evidence="4">KR_2_A2</strain>
    </source>
</reference>
<feature type="signal peptide" evidence="1">
    <location>
        <begin position="1"/>
        <end position="24"/>
    </location>
</feature>
<evidence type="ECO:0000313" key="5">
    <source>
        <dbReference type="Proteomes" id="UP000602510"/>
    </source>
</evidence>
<dbReference type="SUPFAM" id="SSF49482">
    <property type="entry name" value="Aromatic compound dioxygenase"/>
    <property type="match status" value="1"/>
</dbReference>
<dbReference type="Pfam" id="PF00775">
    <property type="entry name" value="Dioxygenase_C"/>
    <property type="match status" value="1"/>
</dbReference>
<evidence type="ECO:0000256" key="1">
    <source>
        <dbReference type="SAM" id="SignalP"/>
    </source>
</evidence>
<dbReference type="PANTHER" id="PTHR34315">
    <property type="match status" value="1"/>
</dbReference>
<dbReference type="Proteomes" id="UP000602510">
    <property type="component" value="Unassembled WGS sequence"/>
</dbReference>
<dbReference type="AlphaFoldDB" id="A0A833TBU9"/>
<dbReference type="GO" id="GO:0016702">
    <property type="term" value="F:oxidoreductase activity, acting on single donors with incorporation of molecular oxygen, incorporation of two atoms of oxygen"/>
    <property type="evidence" value="ECO:0007669"/>
    <property type="project" value="InterPro"/>
</dbReference>